<sequence length="88" mass="10150">MKRYALPLIGFTVFIVIQCYRIWFTHFNHPGTVGLADVATYISGITYEAFPLNILHFPNIDQLVYSCLWGWTARFTGLSPENIFSINF</sequence>
<dbReference type="AlphaFoldDB" id="A0A5M8IBC4"/>
<evidence type="ECO:0000313" key="1">
    <source>
        <dbReference type="EMBL" id="KAA6232290.1"/>
    </source>
</evidence>
<organism evidence="1 2">
    <name type="scientific">Chlorobium phaeovibrioides</name>
    <dbReference type="NCBI Taxonomy" id="1094"/>
    <lineage>
        <taxon>Bacteria</taxon>
        <taxon>Pseudomonadati</taxon>
        <taxon>Chlorobiota</taxon>
        <taxon>Chlorobiia</taxon>
        <taxon>Chlorobiales</taxon>
        <taxon>Chlorobiaceae</taxon>
        <taxon>Chlorobium/Pelodictyon group</taxon>
        <taxon>Chlorobium</taxon>
    </lineage>
</organism>
<comment type="caution">
    <text evidence="1">The sequence shown here is derived from an EMBL/GenBank/DDBJ whole genome shotgun (WGS) entry which is preliminary data.</text>
</comment>
<gene>
    <name evidence="1" type="ORF">FP507_03675</name>
</gene>
<evidence type="ECO:0000313" key="2">
    <source>
        <dbReference type="Proteomes" id="UP000327458"/>
    </source>
</evidence>
<dbReference type="Proteomes" id="UP000327458">
    <property type="component" value="Unassembled WGS sequence"/>
</dbReference>
<accession>A0A5M8IBC4</accession>
<dbReference type="EMBL" id="VMRG01000001">
    <property type="protein sequence ID" value="KAA6232290.1"/>
    <property type="molecule type" value="Genomic_DNA"/>
</dbReference>
<reference evidence="1 2" key="1">
    <citation type="submission" date="2019-07" db="EMBL/GenBank/DDBJ databases">
        <title>Draft genome Sequence of Chlorobium phaeovibrioides sp. strain PhvTcv-s14, from the Phylum Chlorobi.</title>
        <authorList>
            <person name="Babenko V."/>
            <person name="Boldyreva D."/>
            <person name="Kanygina A."/>
            <person name="Selezneva O."/>
            <person name="Akopiyan T."/>
            <person name="Lunina O."/>
        </authorList>
    </citation>
    <scope>NUCLEOTIDE SEQUENCE [LARGE SCALE GENOMIC DNA]</scope>
    <source>
        <strain evidence="1 2">GrTcv12</strain>
    </source>
</reference>
<proteinExistence type="predicted"/>
<name>A0A5M8IBC4_CHLPH</name>
<dbReference type="RefSeq" id="WP_151419267.1">
    <property type="nucleotide sequence ID" value="NZ_VMRG01000001.1"/>
</dbReference>
<protein>
    <submittedName>
        <fullName evidence="1">Uncharacterized protein</fullName>
    </submittedName>
</protein>